<accession>A0A5M6D7V0</accession>
<dbReference type="GO" id="GO:0071596">
    <property type="term" value="P:ubiquitin-dependent protein catabolic process via the N-end rule pathway"/>
    <property type="evidence" value="ECO:0007669"/>
    <property type="project" value="InterPro"/>
</dbReference>
<dbReference type="InterPro" id="IPR007472">
    <property type="entry name" value="N-end_Aminoacyl_Trfase_C"/>
</dbReference>
<dbReference type="PIRSF" id="PIRSF037208">
    <property type="entry name" value="ATE_pro_prd"/>
    <property type="match status" value="1"/>
</dbReference>
<feature type="domain" description="N-end rule aminoacyl transferase C-terminal" evidence="6">
    <location>
        <begin position="130"/>
        <end position="248"/>
    </location>
</feature>
<protein>
    <submittedName>
        <fullName evidence="7">Arginyltransferase</fullName>
        <ecNumber evidence="7">2.3.2.8</ecNumber>
    </submittedName>
</protein>
<dbReference type="NCBIfam" id="NF002346">
    <property type="entry name" value="PRK01305.2-3"/>
    <property type="match status" value="1"/>
</dbReference>
<proteinExistence type="predicted"/>
<dbReference type="EMBL" id="VWOX01000005">
    <property type="protein sequence ID" value="KAA5543638.1"/>
    <property type="molecule type" value="Genomic_DNA"/>
</dbReference>
<reference evidence="7 8" key="1">
    <citation type="submission" date="2019-08" db="EMBL/GenBank/DDBJ databases">
        <authorList>
            <person name="Dhanesh K."/>
            <person name="Kumar G."/>
            <person name="Sasikala C."/>
            <person name="Venkata Ramana C."/>
        </authorList>
    </citation>
    <scope>NUCLEOTIDE SEQUENCE [LARGE SCALE GENOMIC DNA]</scope>
    <source>
        <strain evidence="7 8">JC645</strain>
    </source>
</reference>
<dbReference type="AlphaFoldDB" id="A0A5M6D7V0"/>
<dbReference type="GO" id="GO:0008914">
    <property type="term" value="F:leucyl-tRNA--protein transferase activity"/>
    <property type="evidence" value="ECO:0007669"/>
    <property type="project" value="InterPro"/>
</dbReference>
<comment type="caution">
    <text evidence="7">The sequence shown here is derived from an EMBL/GenBank/DDBJ whole genome shotgun (WGS) entry which is preliminary data.</text>
</comment>
<keyword evidence="2 7" id="KW-0808">Transferase</keyword>
<dbReference type="Pfam" id="PF04377">
    <property type="entry name" value="ATE_C"/>
    <property type="match status" value="1"/>
</dbReference>
<feature type="domain" description="N-end aminoacyl transferase N-terminal" evidence="5">
    <location>
        <begin position="38"/>
        <end position="107"/>
    </location>
</feature>
<evidence type="ECO:0000256" key="1">
    <source>
        <dbReference type="ARBA" id="ARBA00022490"/>
    </source>
</evidence>
<keyword evidence="3 7" id="KW-0012">Acyltransferase</keyword>
<organism evidence="7 8">
    <name type="scientific">Roseiconus nitratireducens</name>
    <dbReference type="NCBI Taxonomy" id="2605748"/>
    <lineage>
        <taxon>Bacteria</taxon>
        <taxon>Pseudomonadati</taxon>
        <taxon>Planctomycetota</taxon>
        <taxon>Planctomycetia</taxon>
        <taxon>Pirellulales</taxon>
        <taxon>Pirellulaceae</taxon>
        <taxon>Roseiconus</taxon>
    </lineage>
</organism>
<evidence type="ECO:0000313" key="7">
    <source>
        <dbReference type="EMBL" id="KAA5543638.1"/>
    </source>
</evidence>
<name>A0A5M6D7V0_9BACT</name>
<dbReference type="EC" id="2.3.2.8" evidence="7"/>
<keyword evidence="8" id="KW-1185">Reference proteome</keyword>
<evidence type="ECO:0000313" key="8">
    <source>
        <dbReference type="Proteomes" id="UP000324479"/>
    </source>
</evidence>
<dbReference type="InterPro" id="IPR017138">
    <property type="entry name" value="Asp_Glu_LeuTrfase"/>
</dbReference>
<dbReference type="SUPFAM" id="SSF55729">
    <property type="entry name" value="Acyl-CoA N-acyltransferases (Nat)"/>
    <property type="match status" value="1"/>
</dbReference>
<evidence type="ECO:0000256" key="2">
    <source>
        <dbReference type="ARBA" id="ARBA00022679"/>
    </source>
</evidence>
<keyword evidence="1" id="KW-0963">Cytoplasm</keyword>
<evidence type="ECO:0000256" key="4">
    <source>
        <dbReference type="SAM" id="MobiDB-lite"/>
    </source>
</evidence>
<dbReference type="Proteomes" id="UP000324479">
    <property type="component" value="Unassembled WGS sequence"/>
</dbReference>
<evidence type="ECO:0000259" key="5">
    <source>
        <dbReference type="Pfam" id="PF04376"/>
    </source>
</evidence>
<dbReference type="PANTHER" id="PTHR21367">
    <property type="entry name" value="ARGININE-TRNA-PROTEIN TRANSFERASE 1"/>
    <property type="match status" value="1"/>
</dbReference>
<dbReference type="RefSeq" id="WP_150076390.1">
    <property type="nucleotide sequence ID" value="NZ_VWOX01000005.1"/>
</dbReference>
<dbReference type="Pfam" id="PF04376">
    <property type="entry name" value="ATE_N"/>
    <property type="match status" value="1"/>
</dbReference>
<dbReference type="InterPro" id="IPR016181">
    <property type="entry name" value="Acyl_CoA_acyltransferase"/>
</dbReference>
<dbReference type="InterPro" id="IPR030700">
    <property type="entry name" value="N-end_Aminoacyl_Trfase"/>
</dbReference>
<evidence type="ECO:0000259" key="6">
    <source>
        <dbReference type="Pfam" id="PF04377"/>
    </source>
</evidence>
<dbReference type="GO" id="GO:0005737">
    <property type="term" value="C:cytoplasm"/>
    <property type="evidence" value="ECO:0007669"/>
    <property type="project" value="TreeGrafter"/>
</dbReference>
<feature type="region of interest" description="Disordered" evidence="4">
    <location>
        <begin position="1"/>
        <end position="26"/>
    </location>
</feature>
<dbReference type="PANTHER" id="PTHR21367:SF1">
    <property type="entry name" value="ARGINYL-TRNA--PROTEIN TRANSFERASE 1"/>
    <property type="match status" value="1"/>
</dbReference>
<evidence type="ECO:0000256" key="3">
    <source>
        <dbReference type="ARBA" id="ARBA00023315"/>
    </source>
</evidence>
<dbReference type="GO" id="GO:0004057">
    <property type="term" value="F:arginyl-tRNA--protein transferase activity"/>
    <property type="evidence" value="ECO:0007669"/>
    <property type="project" value="UniProtKB-EC"/>
</dbReference>
<gene>
    <name evidence="7" type="ORF">FYK55_10540</name>
</gene>
<dbReference type="InterPro" id="IPR007471">
    <property type="entry name" value="N-end_Aminoacyl_Trfase_N"/>
</dbReference>
<sequence>MDQQRITASHRAFPVRSGSDRSAPPRPPLVVVYDSLQACPYLDGRIARMPLEYPRHPLSPSDLDELLALGYRRSGRMLYRTQCPQCSECVPTRVDVREFQITRSMQRVLNRGERELEFEWAVPTVDSDRVRLFNQHRQQRSLTSSGPVGPADYHEFLVDTCAETRELVMRHDGEVVAVAVADFGQRSINAVYTHFDPAFARYSLGTLAVLKQIELARQSDRQFVYLGLYVAANSHLNYKQRFRPQQRLLSGQWRTV</sequence>